<dbReference type="AlphaFoldDB" id="A0A371HG67"/>
<evidence type="ECO:0000313" key="2">
    <source>
        <dbReference type="EMBL" id="RDY01801.1"/>
    </source>
</evidence>
<proteinExistence type="predicted"/>
<feature type="non-terminal residue" evidence="2">
    <location>
        <position position="1"/>
    </location>
</feature>
<gene>
    <name evidence="2" type="ORF">CR513_14837</name>
</gene>
<keyword evidence="1" id="KW-0472">Membrane</keyword>
<reference evidence="2" key="1">
    <citation type="submission" date="2018-05" db="EMBL/GenBank/DDBJ databases">
        <title>Draft genome of Mucuna pruriens seed.</title>
        <authorList>
            <person name="Nnadi N.E."/>
            <person name="Vos R."/>
            <person name="Hasami M.H."/>
            <person name="Devisetty U.K."/>
            <person name="Aguiy J.C."/>
        </authorList>
    </citation>
    <scope>NUCLEOTIDE SEQUENCE [LARGE SCALE GENOMIC DNA]</scope>
    <source>
        <strain evidence="2">JCA_2017</strain>
    </source>
</reference>
<organism evidence="2 3">
    <name type="scientific">Mucuna pruriens</name>
    <name type="common">Velvet bean</name>
    <name type="synonym">Dolichos pruriens</name>
    <dbReference type="NCBI Taxonomy" id="157652"/>
    <lineage>
        <taxon>Eukaryota</taxon>
        <taxon>Viridiplantae</taxon>
        <taxon>Streptophyta</taxon>
        <taxon>Embryophyta</taxon>
        <taxon>Tracheophyta</taxon>
        <taxon>Spermatophyta</taxon>
        <taxon>Magnoliopsida</taxon>
        <taxon>eudicotyledons</taxon>
        <taxon>Gunneridae</taxon>
        <taxon>Pentapetalae</taxon>
        <taxon>rosids</taxon>
        <taxon>fabids</taxon>
        <taxon>Fabales</taxon>
        <taxon>Fabaceae</taxon>
        <taxon>Papilionoideae</taxon>
        <taxon>50 kb inversion clade</taxon>
        <taxon>NPAAA clade</taxon>
        <taxon>indigoferoid/millettioid clade</taxon>
        <taxon>Phaseoleae</taxon>
        <taxon>Mucuna</taxon>
    </lineage>
</organism>
<sequence>MKKSNLLSHIRITNFNRLRILVNHNTQEHQFCELLSLLLILGRNFGDVLTVRVPMMKMLVAISSNGFQIKLLMKKMRKNNNLETSLNSTKKVLKLFIIIGFVLFMMNTCVMSLDAKYGRVCLYIPPLNTSRSFGQCDTKKVKFWMACGSTSHDNRHSSCSVPPRLIKEHERQYPLEHAVKTNASVPPGAKVVQTYIHLDSKPPTNYETLFSTSKLNNFHQCPSPILVVDLTPKTIPLLLYAPKVRKFIQVFTSLSTAIRHEKRQS</sequence>
<evidence type="ECO:0000256" key="1">
    <source>
        <dbReference type="SAM" id="Phobius"/>
    </source>
</evidence>
<name>A0A371HG67_MUCPR</name>
<comment type="caution">
    <text evidence="2">The sequence shown here is derived from an EMBL/GenBank/DDBJ whole genome shotgun (WGS) entry which is preliminary data.</text>
</comment>
<dbReference type="Proteomes" id="UP000257109">
    <property type="component" value="Unassembled WGS sequence"/>
</dbReference>
<feature type="transmembrane region" description="Helical" evidence="1">
    <location>
        <begin position="92"/>
        <end position="113"/>
    </location>
</feature>
<keyword evidence="1" id="KW-0812">Transmembrane</keyword>
<keyword evidence="3" id="KW-1185">Reference proteome</keyword>
<keyword evidence="1" id="KW-1133">Transmembrane helix</keyword>
<dbReference type="EMBL" id="QJKJ01002680">
    <property type="protein sequence ID" value="RDY01801.1"/>
    <property type="molecule type" value="Genomic_DNA"/>
</dbReference>
<evidence type="ECO:0000313" key="3">
    <source>
        <dbReference type="Proteomes" id="UP000257109"/>
    </source>
</evidence>
<accession>A0A371HG67</accession>
<protein>
    <submittedName>
        <fullName evidence="2">Uncharacterized protein</fullName>
    </submittedName>
</protein>